<gene>
    <name evidence="1" type="ORF">GCM10022399_08210</name>
</gene>
<comment type="caution">
    <text evidence="1">The sequence shown here is derived from an EMBL/GenBank/DDBJ whole genome shotgun (WGS) entry which is preliminary data.</text>
</comment>
<organism evidence="1 2">
    <name type="scientific">Terrabacter ginsenosidimutans</name>
    <dbReference type="NCBI Taxonomy" id="490575"/>
    <lineage>
        <taxon>Bacteria</taxon>
        <taxon>Bacillati</taxon>
        <taxon>Actinomycetota</taxon>
        <taxon>Actinomycetes</taxon>
        <taxon>Micrococcales</taxon>
        <taxon>Intrasporangiaceae</taxon>
        <taxon>Terrabacter</taxon>
    </lineage>
</organism>
<proteinExistence type="predicted"/>
<accession>A0ABP7CPG1</accession>
<name>A0ABP7CPG1_9MICO</name>
<sequence>MPCPSQVAQVRAARNNADAHPEHGVLSEEMQWVLRNARLHAADPALRSAAGFAQGAGRAEPVHRAQVGRWENGGVEMTRALVRRYETVLALPEGQLLSAIDFFARSRKPVRSAATLPPRTDPDVDATLVLLERALADERMTGLDWDRLSDNLGRMPHAMVRASDWERIFRRLLQELSLGLHLDYARRAEALARLAGHPRSGAVVAGLAEEVVARPDAQFYNDTLSLLQFTRDPQALSVLLGQLREPTSPSSLRACLIVLTTLVRGARLDPETRLEAVRLAVRHLRDPDQPYLVHRGAANLVRTLGPAGSHRVAAVLTAEDRQAAASIIRDGRAITSRAIREAHQRIRSVLEAGEGRAAAGEPILGDLLQTALGETNEEDRSNALCILMLSPQSSIIGSVHAAAFADAMARQDHVAAHESATVLSWMGQVEDLDMFERYALSPATPPTVAMEAGYVVGNTVEGPGRRRDEREAAFARRVAEVVAAGTGSGPAELQDELHAELLRGLVYVLGMRGRRDLLRALADALPVPGPDPRAMPEIARGILGWWLAVPEHLRPER</sequence>
<dbReference type="EMBL" id="BAABDC010000001">
    <property type="protein sequence ID" value="GAA3694068.1"/>
    <property type="molecule type" value="Genomic_DNA"/>
</dbReference>
<evidence type="ECO:0000313" key="1">
    <source>
        <dbReference type="EMBL" id="GAA3694068.1"/>
    </source>
</evidence>
<reference evidence="2" key="1">
    <citation type="journal article" date="2019" name="Int. J. Syst. Evol. Microbiol.">
        <title>The Global Catalogue of Microorganisms (GCM) 10K type strain sequencing project: providing services to taxonomists for standard genome sequencing and annotation.</title>
        <authorList>
            <consortium name="The Broad Institute Genomics Platform"/>
            <consortium name="The Broad Institute Genome Sequencing Center for Infectious Disease"/>
            <person name="Wu L."/>
            <person name="Ma J."/>
        </authorList>
    </citation>
    <scope>NUCLEOTIDE SEQUENCE [LARGE SCALE GENOMIC DNA]</scope>
    <source>
        <strain evidence="2">JCM 17125</strain>
    </source>
</reference>
<protein>
    <submittedName>
        <fullName evidence="1">Uncharacterized protein</fullName>
    </submittedName>
</protein>
<evidence type="ECO:0000313" key="2">
    <source>
        <dbReference type="Proteomes" id="UP001501468"/>
    </source>
</evidence>
<keyword evidence="2" id="KW-1185">Reference proteome</keyword>
<dbReference type="Proteomes" id="UP001501468">
    <property type="component" value="Unassembled WGS sequence"/>
</dbReference>
<dbReference type="RefSeq" id="WP_344941902.1">
    <property type="nucleotide sequence ID" value="NZ_BAABDC010000001.1"/>
</dbReference>